<dbReference type="GO" id="GO:0004523">
    <property type="term" value="F:RNA-DNA hybrid ribonuclease activity"/>
    <property type="evidence" value="ECO:0007669"/>
    <property type="project" value="UniProtKB-EC"/>
</dbReference>
<dbReference type="Gene3D" id="1.10.287.3160">
    <property type="match status" value="1"/>
</dbReference>
<evidence type="ECO:0000256" key="3">
    <source>
        <dbReference type="ARBA" id="ARBA00012180"/>
    </source>
</evidence>
<sequence length="1829" mass="200903">LHGRIVCFTMPFRPCPTGCGLYLSPNDRHDRCVQCLGREHAEAAFAEGGCQNCEDMPLGTLRSRAAFFSKKPRRHSTASRSGPSTSGYKAAAMCVEEERQGLNDALPGTSSQTVHPVCPPMESQDDFESSSQYGLDLLFEAPAEEKAGSVASEGEPSEADVTAELTAPAGESQSVADAEMAAALKRAAKEIGVVWVPPPSPEPSRLDDWFLGSGRDSRPRSSPVPFFPEVHEELTKSWKAPLSARSRHAISPSLTTLDGGPARGYTEVPQVERAIAMHLCPQNAASWRGRPRLPSRACKFSSALVAKAYAASGQAASALHAMAILQVYQAKVLKDLHEGVPDPELLHELRSATDYALRATKVTAQALGRAMSTMVVQERHLWLNLAEMRDAEKARFLDAPISQTGLFGETVEEFAQQFSTRALAQLSRRSNLRLPPAEEDPLRGWLRPRNLPVLQPDPPNGPALVGRWHRQPVLRPLRTHVRLQSVPETGSPGKEDHLTCPDPHSTRGRALDSASTRLSATRQTATTWSMKEQFPSSLGTIYSTSDPLLDGQMLFPLSETYGRTTPVPPCALKHQARSDDLPSRADHLHSSHGSDSLGRAASVVRGFSPPATHCFPSDGTPTLGTPNVTPLRPLAENFSDWLNLPNPSRWLLRTIRLGYAIQFARRPPKFRGVLTTLVQGPNTAVLRAEIAVLLAKDAIETVPSAEMKKGFYSPYFIVPKKGGGLRPILDLRVLNRALLKLPFKMLTLKHILTCVRVQDWFVAIDLKDAYFHVSILPRHRPFLRFAFEGRAYQYKVLPFGLSLSPRVFTKVAEAALSPLRERGIRILNYLDDWLILAHSWDLVCAHRDMVLNHLAQLGLRVNWEKSKLSPAQRISFLGVELDSVSMSARLSPERAQSVLRCVATLMRVSGPPKTGSEAPRAHGILSRGHATGFDAHETAAALASYSSPQVGVASRHISSEHHTIVSPDTQPLDRHYVPTVRSSPGTGVQTHRCHHRCFQDRLGCHLQRAGSFRGLDRPPTVLAHKLSGVVGSAPGPEEVPTYDSGQARVGQVRQHCDCGLHQPPGRCTLLSHVTTSPPPAALESTQTQVSTSHSHSGRSQSYGRFPVTTGFARRRVETLPPVGPTDLGSIRPGTGRPLCLTGIHPLPAVVRSNRGPPRYRSTGTQLAEGPAQVCVSPSEPHRTNLVQSQGGQGTDSLGGPLLAQQNLVLGPGAPGISPSLAHSSEEGPPFSGEGHNLAPAPRSLEPPPLVPGRDQEDFRDLSPSVVNTLLQARAPSTRRLYDLKWRIFVNWCSSHGKDPRSCGIKSVLSFLQEGLDRHLSASTLKVHVAAISANHDLVGGRSVGKHDLIIRFLRGARRLNPPRSHLIPSWDLAVVLQGLQQDPFEPLQSVELDALSFKTALLTALTSIKRVGDLQALSVNSSCLEFGPADSHVVLRPRPGYVPKVPTTPFRDQVVTLQALSSQEDDPNLTLLCPVRALHIYMERTQPFRRSEQLFVCYGGQQKGKAVSKQRISHWLSLHKALPLMVITLLSFSRFPDANPGHHLHLWHFCTWRSLAEKLAMESLHKVVNSVMSFLREQAFFPTISRHSGALREARLQDPAVQVSPWTLDGHRGVRIVLLGSSVSENSLVGNFILGRAAFDSEAPPDVVERVAGRLKDRHVIIINSPQLLQTNISDHQITQTVRECIHLSDPGPHVIVLLLKHEPCSAEDQERVEKVLLSFCERVYQHTMVLSTREPTETNDILQKIIQKCANRHFSLQMSSSPQDLLQTLEDIEKMNDGRHLDCAEEGVKLNLVVCGSDETLKSSISEQILQQTDRRSDRLYVDYVARL</sequence>
<protein>
    <recommendedName>
        <fullName evidence="3">ribonuclease H</fullName>
        <ecNumber evidence="3">3.1.26.4</ecNumber>
    </recommendedName>
</protein>
<feature type="compositionally biased region" description="Low complexity" evidence="6">
    <location>
        <begin position="1084"/>
        <end position="1104"/>
    </location>
</feature>
<dbReference type="InterPro" id="IPR000477">
    <property type="entry name" value="RT_dom"/>
</dbReference>
<dbReference type="Gene3D" id="3.30.70.270">
    <property type="match status" value="1"/>
</dbReference>
<dbReference type="CDD" id="cd03714">
    <property type="entry name" value="RT_DIRS1"/>
    <property type="match status" value="1"/>
</dbReference>
<accession>A0ABD0MD01</accession>
<dbReference type="InterPro" id="IPR027417">
    <property type="entry name" value="P-loop_NTPase"/>
</dbReference>
<evidence type="ECO:0000259" key="8">
    <source>
        <dbReference type="PROSITE" id="PS51900"/>
    </source>
</evidence>
<dbReference type="InterPro" id="IPR043128">
    <property type="entry name" value="Rev_trsase/Diguanyl_cyclase"/>
</dbReference>
<dbReference type="PANTHER" id="PTHR33066:SF2">
    <property type="entry name" value="FILAGGRIN-2-LIKE"/>
    <property type="match status" value="1"/>
</dbReference>
<feature type="domain" description="Core-binding (CB)" evidence="8">
    <location>
        <begin position="1264"/>
        <end position="1339"/>
    </location>
</feature>
<feature type="compositionally biased region" description="Basic and acidic residues" evidence="6">
    <location>
        <begin position="576"/>
        <end position="589"/>
    </location>
</feature>
<feature type="region of interest" description="Disordered" evidence="6">
    <location>
        <begin position="573"/>
        <end position="597"/>
    </location>
</feature>
<dbReference type="Gene3D" id="3.40.50.300">
    <property type="entry name" value="P-loop containing nucleotide triphosphate hydrolases"/>
    <property type="match status" value="1"/>
</dbReference>
<dbReference type="PROSITE" id="PS50878">
    <property type="entry name" value="RT_POL"/>
    <property type="match status" value="1"/>
</dbReference>
<name>A0ABD0MD01_CIRMR</name>
<dbReference type="GO" id="GO:0003677">
    <property type="term" value="F:DNA binding"/>
    <property type="evidence" value="ECO:0007669"/>
    <property type="project" value="UniProtKB-KW"/>
</dbReference>
<comment type="similarity">
    <text evidence="1">Belongs to the TRAFAC class TrmE-Era-EngA-EngB-Septin-like GTPase superfamily. AIG1/Toc34/Toc159-like paraseptin GTPase family. IAN subfamily.</text>
</comment>
<evidence type="ECO:0000313" key="10">
    <source>
        <dbReference type="Proteomes" id="UP001529510"/>
    </source>
</evidence>
<feature type="non-terminal residue" evidence="9">
    <location>
        <position position="1"/>
    </location>
</feature>
<dbReference type="Gene3D" id="3.10.10.10">
    <property type="entry name" value="HIV Type 1 Reverse Transcriptase, subunit A, domain 1"/>
    <property type="match status" value="1"/>
</dbReference>
<comment type="similarity">
    <text evidence="2">Belongs to the beta type-B retroviral polymerase family. HERV class-II K(HML-2) pol subfamily.</text>
</comment>
<feature type="domain" description="Reverse transcriptase" evidence="7">
    <location>
        <begin position="699"/>
        <end position="881"/>
    </location>
</feature>
<organism evidence="9 10">
    <name type="scientific">Cirrhinus mrigala</name>
    <name type="common">Mrigala</name>
    <dbReference type="NCBI Taxonomy" id="683832"/>
    <lineage>
        <taxon>Eukaryota</taxon>
        <taxon>Metazoa</taxon>
        <taxon>Chordata</taxon>
        <taxon>Craniata</taxon>
        <taxon>Vertebrata</taxon>
        <taxon>Euteleostomi</taxon>
        <taxon>Actinopterygii</taxon>
        <taxon>Neopterygii</taxon>
        <taxon>Teleostei</taxon>
        <taxon>Ostariophysi</taxon>
        <taxon>Cypriniformes</taxon>
        <taxon>Cyprinidae</taxon>
        <taxon>Labeoninae</taxon>
        <taxon>Labeonini</taxon>
        <taxon>Cirrhinus</taxon>
    </lineage>
</organism>
<evidence type="ECO:0000313" key="9">
    <source>
        <dbReference type="EMBL" id="KAL0146805.1"/>
    </source>
</evidence>
<dbReference type="Gene3D" id="1.10.150.130">
    <property type="match status" value="1"/>
</dbReference>
<evidence type="ECO:0000256" key="4">
    <source>
        <dbReference type="ARBA" id="ARBA00022741"/>
    </source>
</evidence>
<dbReference type="InterPro" id="IPR010998">
    <property type="entry name" value="Integrase_recombinase_N"/>
</dbReference>
<dbReference type="EC" id="3.1.26.4" evidence="3"/>
<evidence type="ECO:0000256" key="2">
    <source>
        <dbReference type="ARBA" id="ARBA00010879"/>
    </source>
</evidence>
<dbReference type="SUPFAM" id="SSF56672">
    <property type="entry name" value="DNA/RNA polymerases"/>
    <property type="match status" value="1"/>
</dbReference>
<feature type="region of interest" description="Disordered" evidence="6">
    <location>
        <begin position="486"/>
        <end position="515"/>
    </location>
</feature>
<dbReference type="InterPro" id="IPR044068">
    <property type="entry name" value="CB"/>
</dbReference>
<proteinExistence type="inferred from homology"/>
<comment type="caution">
    <text evidence="9">The sequence shown here is derived from an EMBL/GenBank/DDBJ whole genome shotgun (WGS) entry which is preliminary data.</text>
</comment>
<keyword evidence="4" id="KW-0547">Nucleotide-binding</keyword>
<evidence type="ECO:0000256" key="1">
    <source>
        <dbReference type="ARBA" id="ARBA00008535"/>
    </source>
</evidence>
<evidence type="ECO:0000256" key="5">
    <source>
        <dbReference type="ARBA" id="ARBA00023125"/>
    </source>
</evidence>
<feature type="region of interest" description="Disordered" evidence="6">
    <location>
        <begin position="69"/>
        <end position="89"/>
    </location>
</feature>
<feature type="compositionally biased region" description="Polar residues" evidence="6">
    <location>
        <begin position="78"/>
        <end position="87"/>
    </location>
</feature>
<keyword evidence="5" id="KW-0238">DNA-binding</keyword>
<dbReference type="PROSITE" id="PS51900">
    <property type="entry name" value="CB"/>
    <property type="match status" value="1"/>
</dbReference>
<reference evidence="9 10" key="1">
    <citation type="submission" date="2024-05" db="EMBL/GenBank/DDBJ databases">
        <title>Genome sequencing and assembly of Indian major carp, Cirrhinus mrigala (Hamilton, 1822).</title>
        <authorList>
            <person name="Mohindra V."/>
            <person name="Chowdhury L.M."/>
            <person name="Lal K."/>
            <person name="Jena J.K."/>
        </authorList>
    </citation>
    <scope>NUCLEOTIDE SEQUENCE [LARGE SCALE GENOMIC DNA]</scope>
    <source>
        <strain evidence="9">CM1030</strain>
        <tissue evidence="9">Blood</tissue>
    </source>
</reference>
<dbReference type="SUPFAM" id="SSF47823">
    <property type="entry name" value="lambda integrase-like, N-terminal domain"/>
    <property type="match status" value="1"/>
</dbReference>
<dbReference type="InterPro" id="IPR006703">
    <property type="entry name" value="G_AIG1"/>
</dbReference>
<dbReference type="FunFam" id="3.40.50.300:FF:002895">
    <property type="entry name" value="Si:dkeyp-52c3.7"/>
    <property type="match status" value="1"/>
</dbReference>
<dbReference type="GO" id="GO:0000166">
    <property type="term" value="F:nucleotide binding"/>
    <property type="evidence" value="ECO:0007669"/>
    <property type="project" value="UniProtKB-KW"/>
</dbReference>
<dbReference type="Pfam" id="PF00078">
    <property type="entry name" value="RVT_1"/>
    <property type="match status" value="1"/>
</dbReference>
<dbReference type="PANTHER" id="PTHR33066">
    <property type="entry name" value="INTEGRASE_SAM-LIKE_N DOMAIN-CONTAINING PROTEIN"/>
    <property type="match status" value="1"/>
</dbReference>
<dbReference type="EMBL" id="JAMKFB020000850">
    <property type="protein sequence ID" value="KAL0146805.1"/>
    <property type="molecule type" value="Genomic_DNA"/>
</dbReference>
<evidence type="ECO:0000256" key="6">
    <source>
        <dbReference type="SAM" id="MobiDB-lite"/>
    </source>
</evidence>
<feature type="region of interest" description="Disordered" evidence="6">
    <location>
        <begin position="1071"/>
        <end position="1105"/>
    </location>
</feature>
<keyword evidence="10" id="KW-1185">Reference proteome</keyword>
<feature type="region of interest" description="Disordered" evidence="6">
    <location>
        <begin position="1149"/>
        <end position="1258"/>
    </location>
</feature>
<dbReference type="Proteomes" id="UP001529510">
    <property type="component" value="Unassembled WGS sequence"/>
</dbReference>
<dbReference type="Pfam" id="PF04548">
    <property type="entry name" value="AIG1"/>
    <property type="match status" value="1"/>
</dbReference>
<gene>
    <name evidence="9" type="ORF">M9458_057744</name>
</gene>
<evidence type="ECO:0000259" key="7">
    <source>
        <dbReference type="PROSITE" id="PS50878"/>
    </source>
</evidence>
<dbReference type="InterPro" id="IPR043502">
    <property type="entry name" value="DNA/RNA_pol_sf"/>
</dbReference>